<comment type="caution">
    <text evidence="1">The sequence shown here is derived from an EMBL/GenBank/DDBJ whole genome shotgun (WGS) entry which is preliminary data.</text>
</comment>
<dbReference type="EMBL" id="JAKEVY010000004">
    <property type="protein sequence ID" value="MCF1716331.1"/>
    <property type="molecule type" value="Genomic_DNA"/>
</dbReference>
<dbReference type="Proteomes" id="UP001200145">
    <property type="component" value="Unassembled WGS sequence"/>
</dbReference>
<organism evidence="1 2">
    <name type="scientific">Flavihumibacter fluminis</name>
    <dbReference type="NCBI Taxonomy" id="2909236"/>
    <lineage>
        <taxon>Bacteria</taxon>
        <taxon>Pseudomonadati</taxon>
        <taxon>Bacteroidota</taxon>
        <taxon>Chitinophagia</taxon>
        <taxon>Chitinophagales</taxon>
        <taxon>Chitinophagaceae</taxon>
        <taxon>Flavihumibacter</taxon>
    </lineage>
</organism>
<gene>
    <name evidence="1" type="ORF">L0U88_16935</name>
</gene>
<proteinExistence type="predicted"/>
<dbReference type="InterPro" id="IPR024422">
    <property type="entry name" value="Protein_unknown_function_OB"/>
</dbReference>
<name>A0ABS9BKW1_9BACT</name>
<accession>A0ABS9BKW1</accession>
<evidence type="ECO:0000313" key="2">
    <source>
        <dbReference type="Proteomes" id="UP001200145"/>
    </source>
</evidence>
<sequence>MLYGILVLLLGVGVVGYYLYQQEPSSADNQDAAFSLTATDLLEAFQQDEASANSMYLGKWLEVRGAINLMDAEQAMIYLGEPAAASSISCLLDSGLQSTITAYKPGDSVSVKGYCSGYLMDVQLTRAQLLP</sequence>
<keyword evidence="1" id="KW-0449">Lipoprotein</keyword>
<dbReference type="Pfam" id="PF12869">
    <property type="entry name" value="tRNA_anti-like"/>
    <property type="match status" value="1"/>
</dbReference>
<evidence type="ECO:0000313" key="1">
    <source>
        <dbReference type="EMBL" id="MCF1716331.1"/>
    </source>
</evidence>
<reference evidence="1 2" key="1">
    <citation type="submission" date="2022-01" db="EMBL/GenBank/DDBJ databases">
        <title>Flavihumibacter sp. nov., isolated from sediment of a river.</title>
        <authorList>
            <person name="Liu H."/>
        </authorList>
    </citation>
    <scope>NUCLEOTIDE SEQUENCE [LARGE SCALE GENOMIC DNA]</scope>
    <source>
        <strain evidence="1 2">RY-1</strain>
    </source>
</reference>
<protein>
    <submittedName>
        <fullName evidence="1">OB-fold putative lipoprotein</fullName>
    </submittedName>
</protein>
<keyword evidence="2" id="KW-1185">Reference proteome</keyword>